<feature type="region of interest" description="Disordered" evidence="1">
    <location>
        <begin position="485"/>
        <end position="538"/>
    </location>
</feature>
<dbReference type="AlphaFoldDB" id="A0AAD8W1T1"/>
<feature type="compositionally biased region" description="Polar residues" evidence="1">
    <location>
        <begin position="417"/>
        <end position="430"/>
    </location>
</feature>
<evidence type="ECO:0000256" key="1">
    <source>
        <dbReference type="SAM" id="MobiDB-lite"/>
    </source>
</evidence>
<evidence type="ECO:0000313" key="2">
    <source>
        <dbReference type="EMBL" id="KAK1630559.1"/>
    </source>
</evidence>
<feature type="region of interest" description="Disordered" evidence="1">
    <location>
        <begin position="400"/>
        <end position="467"/>
    </location>
</feature>
<keyword evidence="3" id="KW-1185">Reference proteome</keyword>
<organism evidence="2 3">
    <name type="scientific">Lolium multiflorum</name>
    <name type="common">Italian ryegrass</name>
    <name type="synonym">Lolium perenne subsp. multiflorum</name>
    <dbReference type="NCBI Taxonomy" id="4521"/>
    <lineage>
        <taxon>Eukaryota</taxon>
        <taxon>Viridiplantae</taxon>
        <taxon>Streptophyta</taxon>
        <taxon>Embryophyta</taxon>
        <taxon>Tracheophyta</taxon>
        <taxon>Spermatophyta</taxon>
        <taxon>Magnoliopsida</taxon>
        <taxon>Liliopsida</taxon>
        <taxon>Poales</taxon>
        <taxon>Poaceae</taxon>
        <taxon>BOP clade</taxon>
        <taxon>Pooideae</taxon>
        <taxon>Poodae</taxon>
        <taxon>Poeae</taxon>
        <taxon>Poeae Chloroplast Group 2 (Poeae type)</taxon>
        <taxon>Loliodinae</taxon>
        <taxon>Loliinae</taxon>
        <taxon>Lolium</taxon>
    </lineage>
</organism>
<dbReference type="Proteomes" id="UP001231189">
    <property type="component" value="Unassembled WGS sequence"/>
</dbReference>
<gene>
    <name evidence="2" type="ORF">QYE76_004874</name>
</gene>
<dbReference type="InterPro" id="IPR051425">
    <property type="entry name" value="Formin_Homology"/>
</dbReference>
<feature type="compositionally biased region" description="Pro residues" evidence="1">
    <location>
        <begin position="60"/>
        <end position="70"/>
    </location>
</feature>
<sequence>MSDPAAGEELLLPGGLSRGKSTIRHNAPAPRLPAPVKKRPGFDGFAGLPPRPPASLFAAGPPPPPPPPLDVLPERKAGTSSAIRLNAQAPEYAPRLPAPVKQPVFIDGFAGPSPRPPVSIFLAGPPPPPPLVDVVPGHKGGGGSAPPQHGGRGANTATLLHSSTNLGSAGRSYVLPERKAGTSSAIRLNAQAPEFAPRLPAPVKQTVFIDGFAGPSPRPPVSIFLAGPPPPPPPPPLVDVVPGHKGGGGSAPPQHGGKGVNTANLLHGNTNLGSAGRSYVKLYKNVNIAPEPLDQGQDGTCNFFAVAKGLQMKVHKNYVDHSKDCDIITYPNASMRDYCAMRNIRKCDINHPVKDWNKDVRLQKIEYLAKHRGIEAVSGQWPSPERIKLDELVFLGRNISHTSSSRSKGKEAIQQKPRGSSTHSSRSQLPPQDRTGIDGPRWHRSSIPAAALPRQSQLAMRDRSAVDDAPTWSRNNFAAATFRSTEGSSSSMCQALQDQSQAPSSKEIKCAPGTAATKGGSKMSESRPEPTSSRTTLC</sequence>
<comment type="caution">
    <text evidence="2">The sequence shown here is derived from an EMBL/GenBank/DDBJ whole genome shotgun (WGS) entry which is preliminary data.</text>
</comment>
<dbReference type="PANTHER" id="PTHR45725">
    <property type="entry name" value="FORMIN HOMOLOGY 2 FAMILY MEMBER"/>
    <property type="match status" value="1"/>
</dbReference>
<evidence type="ECO:0000313" key="3">
    <source>
        <dbReference type="Proteomes" id="UP001231189"/>
    </source>
</evidence>
<accession>A0AAD8W1T1</accession>
<dbReference type="EMBL" id="JAUUTY010000005">
    <property type="protein sequence ID" value="KAK1630559.1"/>
    <property type="molecule type" value="Genomic_DNA"/>
</dbReference>
<reference evidence="2" key="1">
    <citation type="submission" date="2023-07" db="EMBL/GenBank/DDBJ databases">
        <title>A chromosome-level genome assembly of Lolium multiflorum.</title>
        <authorList>
            <person name="Chen Y."/>
            <person name="Copetti D."/>
            <person name="Kolliker R."/>
            <person name="Studer B."/>
        </authorList>
    </citation>
    <scope>NUCLEOTIDE SEQUENCE</scope>
    <source>
        <strain evidence="2">02402/16</strain>
        <tissue evidence="2">Leaf</tissue>
    </source>
</reference>
<feature type="compositionally biased region" description="Polar residues" evidence="1">
    <location>
        <begin position="485"/>
        <end position="504"/>
    </location>
</feature>
<feature type="compositionally biased region" description="Low complexity" evidence="1">
    <location>
        <begin position="1"/>
        <end position="15"/>
    </location>
</feature>
<name>A0AAD8W1T1_LOLMU</name>
<proteinExistence type="predicted"/>
<feature type="compositionally biased region" description="Polar residues" evidence="1">
    <location>
        <begin position="529"/>
        <end position="538"/>
    </location>
</feature>
<protein>
    <submittedName>
        <fullName evidence="2">Uncharacterized protein</fullName>
    </submittedName>
</protein>
<feature type="region of interest" description="Disordered" evidence="1">
    <location>
        <begin position="1"/>
        <end position="71"/>
    </location>
</feature>